<feature type="transmembrane region" description="Helical" evidence="24">
    <location>
        <begin position="7"/>
        <end position="24"/>
    </location>
</feature>
<evidence type="ECO:0000256" key="19">
    <source>
        <dbReference type="ARBA" id="ARBA00031825"/>
    </source>
</evidence>
<keyword evidence="13 24" id="KW-1133">Transmembrane helix</keyword>
<evidence type="ECO:0000313" key="25">
    <source>
        <dbReference type="EMBL" id="MBO8468911.1"/>
    </source>
</evidence>
<evidence type="ECO:0000256" key="21">
    <source>
        <dbReference type="ARBA" id="ARBA00032396"/>
    </source>
</evidence>
<keyword evidence="11 24" id="KW-0812">Transmembrane</keyword>
<evidence type="ECO:0000256" key="2">
    <source>
        <dbReference type="ARBA" id="ARBA00004651"/>
    </source>
</evidence>
<keyword evidence="17" id="KW-1208">Phospholipid metabolism</keyword>
<dbReference type="EMBL" id="JADIMF010000061">
    <property type="protein sequence ID" value="MBO8468911.1"/>
    <property type="molecule type" value="Genomic_DNA"/>
</dbReference>
<evidence type="ECO:0000256" key="14">
    <source>
        <dbReference type="ARBA" id="ARBA00023098"/>
    </source>
</evidence>
<evidence type="ECO:0000256" key="16">
    <source>
        <dbReference type="ARBA" id="ARBA00023209"/>
    </source>
</evidence>
<evidence type="ECO:0000256" key="17">
    <source>
        <dbReference type="ARBA" id="ARBA00023264"/>
    </source>
</evidence>
<organism evidence="25 26">
    <name type="scientific">Candidatus Ornithospirochaeta stercoravium</name>
    <dbReference type="NCBI Taxonomy" id="2840897"/>
    <lineage>
        <taxon>Bacteria</taxon>
        <taxon>Pseudomonadati</taxon>
        <taxon>Spirochaetota</taxon>
        <taxon>Spirochaetia</taxon>
        <taxon>Spirochaetales</taxon>
        <taxon>Spirochaetaceae</taxon>
        <taxon>Spirochaetaceae incertae sedis</taxon>
        <taxon>Candidatus Ornithospirochaeta</taxon>
    </lineage>
</organism>
<comment type="caution">
    <text evidence="25">The sequence shown here is derived from an EMBL/GenBank/DDBJ whole genome shotgun (WGS) entry which is preliminary data.</text>
</comment>
<accession>A0A9D9IC93</accession>
<dbReference type="Proteomes" id="UP000810292">
    <property type="component" value="Unassembled WGS sequence"/>
</dbReference>
<comment type="pathway">
    <text evidence="3">Phospholipid metabolism; CDP-diacylglycerol biosynthesis; CDP-diacylglycerol from sn-glycerol 3-phosphate: step 3/3.</text>
</comment>
<feature type="transmembrane region" description="Helical" evidence="24">
    <location>
        <begin position="147"/>
        <end position="168"/>
    </location>
</feature>
<keyword evidence="8" id="KW-1003">Cell membrane</keyword>
<evidence type="ECO:0000256" key="11">
    <source>
        <dbReference type="ARBA" id="ARBA00022692"/>
    </source>
</evidence>
<evidence type="ECO:0000256" key="5">
    <source>
        <dbReference type="ARBA" id="ARBA00010185"/>
    </source>
</evidence>
<evidence type="ECO:0000256" key="22">
    <source>
        <dbReference type="ARBA" id="ARBA00032743"/>
    </source>
</evidence>
<evidence type="ECO:0000256" key="15">
    <source>
        <dbReference type="ARBA" id="ARBA00023136"/>
    </source>
</evidence>
<reference evidence="25" key="1">
    <citation type="submission" date="2020-10" db="EMBL/GenBank/DDBJ databases">
        <authorList>
            <person name="Gilroy R."/>
        </authorList>
    </citation>
    <scope>NUCLEOTIDE SEQUENCE</scope>
    <source>
        <strain evidence="25">14700</strain>
    </source>
</reference>
<sequence>MSGLKSRVLTAVIAIPVLLIVVLLFPQLNHLAFCLMMVIITLLGTIEMRSLLSKDHEKLLFTSYSGALLPLAQYIQFSYFPEMELTFYTLMFLIGLTLFLEVFFGAHDNFRGTWERNAKTITTIIYPGLFASFIIRIAFIANAAWYILFYFLLVFGSDTFAFFFGILFGKNNKGIIKVSPNKSVAGYLGGLLIPAVCGLLSAYLFPEVFTYSLGEGFVLGLLTSAIAAIGDLIESSFKRSAEVKDSGSIIPGRGGILDSIDSVIMAAPVYVAILTIVLGV</sequence>
<evidence type="ECO:0000256" key="24">
    <source>
        <dbReference type="SAM" id="Phobius"/>
    </source>
</evidence>
<dbReference type="Pfam" id="PF01148">
    <property type="entry name" value="CTP_transf_1"/>
    <property type="match status" value="1"/>
</dbReference>
<evidence type="ECO:0000256" key="1">
    <source>
        <dbReference type="ARBA" id="ARBA00001698"/>
    </source>
</evidence>
<evidence type="ECO:0000256" key="10">
    <source>
        <dbReference type="ARBA" id="ARBA00022679"/>
    </source>
</evidence>
<evidence type="ECO:0000256" key="8">
    <source>
        <dbReference type="ARBA" id="ARBA00022475"/>
    </source>
</evidence>
<feature type="transmembrane region" description="Helical" evidence="24">
    <location>
        <begin position="30"/>
        <end position="47"/>
    </location>
</feature>
<evidence type="ECO:0000256" key="7">
    <source>
        <dbReference type="ARBA" id="ARBA00019373"/>
    </source>
</evidence>
<dbReference type="AlphaFoldDB" id="A0A9D9IC93"/>
<comment type="catalytic activity">
    <reaction evidence="1">
        <text>a 1,2-diacyl-sn-glycero-3-phosphate + CTP + H(+) = a CDP-1,2-diacyl-sn-glycerol + diphosphate</text>
        <dbReference type="Rhea" id="RHEA:16229"/>
        <dbReference type="ChEBI" id="CHEBI:15378"/>
        <dbReference type="ChEBI" id="CHEBI:33019"/>
        <dbReference type="ChEBI" id="CHEBI:37563"/>
        <dbReference type="ChEBI" id="CHEBI:58332"/>
        <dbReference type="ChEBI" id="CHEBI:58608"/>
        <dbReference type="EC" id="2.7.7.41"/>
    </reaction>
</comment>
<keyword evidence="15 24" id="KW-0472">Membrane</keyword>
<keyword evidence="10" id="KW-0808">Transferase</keyword>
<feature type="transmembrane region" description="Helical" evidence="24">
    <location>
        <begin position="184"/>
        <end position="205"/>
    </location>
</feature>
<comment type="similarity">
    <text evidence="5">Belongs to the CDS family.</text>
</comment>
<feature type="transmembrane region" description="Helical" evidence="24">
    <location>
        <begin position="217"/>
        <end position="234"/>
    </location>
</feature>
<dbReference type="GO" id="GO:0005886">
    <property type="term" value="C:plasma membrane"/>
    <property type="evidence" value="ECO:0007669"/>
    <property type="project" value="UniProtKB-SubCell"/>
</dbReference>
<evidence type="ECO:0000256" key="9">
    <source>
        <dbReference type="ARBA" id="ARBA00022516"/>
    </source>
</evidence>
<protein>
    <recommendedName>
        <fullName evidence="7">Phosphatidate cytidylyltransferase</fullName>
        <ecNumber evidence="6">2.7.7.41</ecNumber>
    </recommendedName>
    <alternativeName>
        <fullName evidence="20">CDP-DAG synthase</fullName>
    </alternativeName>
    <alternativeName>
        <fullName evidence="22">CDP-DG synthase</fullName>
    </alternativeName>
    <alternativeName>
        <fullName evidence="18">CDP-diacylglycerol synthase</fullName>
    </alternativeName>
    <alternativeName>
        <fullName evidence="21">CDP-diglyceride pyrophosphorylase</fullName>
    </alternativeName>
    <alternativeName>
        <fullName evidence="23">CDP-diglyceride synthase</fullName>
    </alternativeName>
    <alternativeName>
        <fullName evidence="19">CTP:phosphatidate cytidylyltransferase</fullName>
    </alternativeName>
</protein>
<feature type="transmembrane region" description="Helical" evidence="24">
    <location>
        <begin position="124"/>
        <end position="141"/>
    </location>
</feature>
<evidence type="ECO:0000256" key="4">
    <source>
        <dbReference type="ARBA" id="ARBA00005189"/>
    </source>
</evidence>
<keyword evidence="16" id="KW-0594">Phospholipid biosynthesis</keyword>
<comment type="subcellular location">
    <subcellularLocation>
        <location evidence="2">Cell membrane</location>
        <topology evidence="2">Multi-pass membrane protein</topology>
    </subcellularLocation>
</comment>
<dbReference type="GO" id="GO:0004605">
    <property type="term" value="F:phosphatidate cytidylyltransferase activity"/>
    <property type="evidence" value="ECO:0007669"/>
    <property type="project" value="UniProtKB-EC"/>
</dbReference>
<evidence type="ECO:0000256" key="13">
    <source>
        <dbReference type="ARBA" id="ARBA00022989"/>
    </source>
</evidence>
<evidence type="ECO:0000256" key="20">
    <source>
        <dbReference type="ARBA" id="ARBA00032253"/>
    </source>
</evidence>
<dbReference type="EC" id="2.7.7.41" evidence="6"/>
<evidence type="ECO:0000256" key="12">
    <source>
        <dbReference type="ARBA" id="ARBA00022695"/>
    </source>
</evidence>
<keyword evidence="14" id="KW-0443">Lipid metabolism</keyword>
<evidence type="ECO:0000256" key="6">
    <source>
        <dbReference type="ARBA" id="ARBA00012487"/>
    </source>
</evidence>
<keyword evidence="12 25" id="KW-0548">Nucleotidyltransferase</keyword>
<dbReference type="PANTHER" id="PTHR46382">
    <property type="entry name" value="PHOSPHATIDATE CYTIDYLYLTRANSFERASE"/>
    <property type="match status" value="1"/>
</dbReference>
<dbReference type="GO" id="GO:0016024">
    <property type="term" value="P:CDP-diacylglycerol biosynthetic process"/>
    <property type="evidence" value="ECO:0007669"/>
    <property type="project" value="TreeGrafter"/>
</dbReference>
<evidence type="ECO:0000256" key="23">
    <source>
        <dbReference type="ARBA" id="ARBA00033406"/>
    </source>
</evidence>
<name>A0A9D9IC93_9SPIO</name>
<evidence type="ECO:0000256" key="18">
    <source>
        <dbReference type="ARBA" id="ARBA00029893"/>
    </source>
</evidence>
<evidence type="ECO:0000256" key="3">
    <source>
        <dbReference type="ARBA" id="ARBA00005119"/>
    </source>
</evidence>
<proteinExistence type="inferred from homology"/>
<keyword evidence="9" id="KW-0444">Lipid biosynthesis</keyword>
<feature type="transmembrane region" description="Helical" evidence="24">
    <location>
        <begin position="85"/>
        <end position="104"/>
    </location>
</feature>
<feature type="transmembrane region" description="Helical" evidence="24">
    <location>
        <begin position="255"/>
        <end position="278"/>
    </location>
</feature>
<gene>
    <name evidence="25" type="ORF">IAA72_03905</name>
</gene>
<reference evidence="25" key="2">
    <citation type="journal article" date="2021" name="PeerJ">
        <title>Extensive microbial diversity within the chicken gut microbiome revealed by metagenomics and culture.</title>
        <authorList>
            <person name="Gilroy R."/>
            <person name="Ravi A."/>
            <person name="Getino M."/>
            <person name="Pursley I."/>
            <person name="Horton D.L."/>
            <person name="Alikhan N.F."/>
            <person name="Baker D."/>
            <person name="Gharbi K."/>
            <person name="Hall N."/>
            <person name="Watson M."/>
            <person name="Adriaenssens E.M."/>
            <person name="Foster-Nyarko E."/>
            <person name="Jarju S."/>
            <person name="Secka A."/>
            <person name="Antonio M."/>
            <person name="Oren A."/>
            <person name="Chaudhuri R.R."/>
            <person name="La Ragione R."/>
            <person name="Hildebrand F."/>
            <person name="Pallen M.J."/>
        </authorList>
    </citation>
    <scope>NUCLEOTIDE SEQUENCE</scope>
    <source>
        <strain evidence="25">14700</strain>
    </source>
</reference>
<evidence type="ECO:0000313" key="26">
    <source>
        <dbReference type="Proteomes" id="UP000810292"/>
    </source>
</evidence>
<dbReference type="PANTHER" id="PTHR46382:SF1">
    <property type="entry name" value="PHOSPHATIDATE CYTIDYLYLTRANSFERASE"/>
    <property type="match status" value="1"/>
</dbReference>
<comment type="pathway">
    <text evidence="4">Lipid metabolism.</text>
</comment>